<evidence type="ECO:0000313" key="15">
    <source>
        <dbReference type="EMBL" id="TNY20195.1"/>
    </source>
</evidence>
<keyword evidence="5 12" id="KW-0999">Mitochondrion inner membrane</keyword>
<keyword evidence="8 12" id="KW-0811">Translocation</keyword>
<keyword evidence="10 12" id="KW-1015">Disulfide bond</keyword>
<evidence type="ECO:0000256" key="11">
    <source>
        <dbReference type="ARBA" id="ARBA00023186"/>
    </source>
</evidence>
<dbReference type="GO" id="GO:0042719">
    <property type="term" value="C:mitochondrial intermembrane space chaperone complex"/>
    <property type="evidence" value="ECO:0007669"/>
    <property type="project" value="UniProtKB-ARBA"/>
</dbReference>
<keyword evidence="6" id="KW-0862">Zinc</keyword>
<evidence type="ECO:0000256" key="7">
    <source>
        <dbReference type="ARBA" id="ARBA00022927"/>
    </source>
</evidence>
<keyword evidence="3 12" id="KW-0813">Transport</keyword>
<dbReference type="EMBL" id="SOZI01000073">
    <property type="protein sequence ID" value="TNY20195.1"/>
    <property type="molecule type" value="Genomic_DNA"/>
</dbReference>
<keyword evidence="16" id="KW-1185">Reference proteome</keyword>
<organism evidence="15 16">
    <name type="scientific">Rhodotorula diobovata</name>
    <dbReference type="NCBI Taxonomy" id="5288"/>
    <lineage>
        <taxon>Eukaryota</taxon>
        <taxon>Fungi</taxon>
        <taxon>Dikarya</taxon>
        <taxon>Basidiomycota</taxon>
        <taxon>Pucciniomycotina</taxon>
        <taxon>Microbotryomycetes</taxon>
        <taxon>Sporidiobolales</taxon>
        <taxon>Sporidiobolaceae</taxon>
        <taxon>Rhodotorula</taxon>
    </lineage>
</organism>
<evidence type="ECO:0000256" key="6">
    <source>
        <dbReference type="ARBA" id="ARBA00022833"/>
    </source>
</evidence>
<dbReference type="InterPro" id="IPR035427">
    <property type="entry name" value="Tim10-like_dom_sf"/>
</dbReference>
<dbReference type="FunFam" id="1.10.287.810:FF:000001">
    <property type="entry name" value="mitochondrial import inner membrane translocase subunit TIM13"/>
    <property type="match status" value="1"/>
</dbReference>
<keyword evidence="11 12" id="KW-0143">Chaperone</keyword>
<name>A0A5C5FU46_9BASI</name>
<dbReference type="Proteomes" id="UP000311382">
    <property type="component" value="Unassembled WGS sequence"/>
</dbReference>
<dbReference type="GO" id="GO:0005743">
    <property type="term" value="C:mitochondrial inner membrane"/>
    <property type="evidence" value="ECO:0007669"/>
    <property type="project" value="UniProtKB-SubCell"/>
</dbReference>
<evidence type="ECO:0000256" key="13">
    <source>
        <dbReference type="SAM" id="Coils"/>
    </source>
</evidence>
<comment type="function">
    <text evidence="12">Mitochondrial intermembrane chaperone that participates in the import and insertion of some multi-pass transmembrane proteins into the mitochondrial inner membrane. Also required for the transfer of beta-barrel precursors from the TOM complex to the sorting and assembly machinery (SAM complex) of the outer membrane. Acts as a chaperone-like protein that protects the hydrophobic precursors from aggregation and guide them through the mitochondrial intermembrane space.</text>
</comment>
<dbReference type="Pfam" id="PF02953">
    <property type="entry name" value="zf-Tim10_DDP"/>
    <property type="match status" value="1"/>
</dbReference>
<dbReference type="AlphaFoldDB" id="A0A5C5FU46"/>
<evidence type="ECO:0000259" key="14">
    <source>
        <dbReference type="Pfam" id="PF02953"/>
    </source>
</evidence>
<comment type="subunit">
    <text evidence="12">Heterohexamer.</text>
</comment>
<dbReference type="Gene3D" id="1.10.287.810">
    <property type="entry name" value="Mitochondrial import inner membrane translocase subunit tim13 like domains"/>
    <property type="match status" value="1"/>
</dbReference>
<evidence type="ECO:0000256" key="1">
    <source>
        <dbReference type="ARBA" id="ARBA00004137"/>
    </source>
</evidence>
<evidence type="ECO:0000256" key="2">
    <source>
        <dbReference type="ARBA" id="ARBA00006720"/>
    </source>
</evidence>
<dbReference type="GO" id="GO:0015031">
    <property type="term" value="P:protein transport"/>
    <property type="evidence" value="ECO:0007669"/>
    <property type="project" value="UniProtKB-KW"/>
</dbReference>
<keyword evidence="7 12" id="KW-0653">Protein transport</keyword>
<keyword evidence="13" id="KW-0175">Coiled coil</keyword>
<evidence type="ECO:0000256" key="5">
    <source>
        <dbReference type="ARBA" id="ARBA00022792"/>
    </source>
</evidence>
<keyword evidence="4" id="KW-0479">Metal-binding</keyword>
<keyword evidence="5 12" id="KW-0472">Membrane</keyword>
<comment type="similarity">
    <text evidence="2 12">Belongs to the small Tim family.</text>
</comment>
<evidence type="ECO:0000256" key="9">
    <source>
        <dbReference type="ARBA" id="ARBA00023128"/>
    </source>
</evidence>
<reference evidence="15 16" key="1">
    <citation type="submission" date="2019-03" db="EMBL/GenBank/DDBJ databases">
        <title>Rhodosporidium diobovatum UCD-FST 08-225 genome sequencing, assembly, and annotation.</title>
        <authorList>
            <person name="Fakankun I.U."/>
            <person name="Fristensky B."/>
            <person name="Levin D.B."/>
        </authorList>
    </citation>
    <scope>NUCLEOTIDE SEQUENCE [LARGE SCALE GENOMIC DNA]</scope>
    <source>
        <strain evidence="15 16">UCD-FST 08-225</strain>
    </source>
</reference>
<gene>
    <name evidence="15" type="ORF">DMC30DRAFT_417177</name>
</gene>
<feature type="domain" description="Tim10-like" evidence="14">
    <location>
        <begin position="25"/>
        <end position="86"/>
    </location>
</feature>
<dbReference type="SUPFAM" id="SSF144122">
    <property type="entry name" value="Tim10-like"/>
    <property type="match status" value="1"/>
</dbReference>
<dbReference type="GO" id="GO:0046872">
    <property type="term" value="F:metal ion binding"/>
    <property type="evidence" value="ECO:0007669"/>
    <property type="project" value="UniProtKB-KW"/>
</dbReference>
<comment type="caution">
    <text evidence="15">The sequence shown here is derived from an EMBL/GenBank/DDBJ whole genome shotgun (WGS) entry which is preliminary data.</text>
</comment>
<dbReference type="GO" id="GO:0045039">
    <property type="term" value="P:protein insertion into mitochondrial inner membrane"/>
    <property type="evidence" value="ECO:0007669"/>
    <property type="project" value="UniProtKB-ARBA"/>
</dbReference>
<proteinExistence type="inferred from homology"/>
<evidence type="ECO:0000256" key="4">
    <source>
        <dbReference type="ARBA" id="ARBA00022723"/>
    </source>
</evidence>
<accession>A0A5C5FU46</accession>
<sequence>MSSLFGARPTLSADDARQKAAQIKQEVEQQLALANAQELINKMNEKCFNACITKPSATLTPNDEACLMRCTDRFLEAFNLISAKYVQRVQRERDASSGASLLPQ</sequence>
<evidence type="ECO:0000256" key="3">
    <source>
        <dbReference type="ARBA" id="ARBA00022448"/>
    </source>
</evidence>
<dbReference type="STRING" id="5288.A0A5C5FU46"/>
<evidence type="ECO:0000256" key="8">
    <source>
        <dbReference type="ARBA" id="ARBA00023010"/>
    </source>
</evidence>
<comment type="domain">
    <text evidence="12">The twin CX3C motif contains 4 conserved Cys residues that form 2 disulfide bonds in the mitochondrial intermembrane space.</text>
</comment>
<evidence type="ECO:0000313" key="16">
    <source>
        <dbReference type="Proteomes" id="UP000311382"/>
    </source>
</evidence>
<evidence type="ECO:0000256" key="10">
    <source>
        <dbReference type="ARBA" id="ARBA00023157"/>
    </source>
</evidence>
<evidence type="ECO:0000256" key="12">
    <source>
        <dbReference type="RuleBase" id="RU367043"/>
    </source>
</evidence>
<keyword evidence="9 12" id="KW-0496">Mitochondrion</keyword>
<comment type="subcellular location">
    <subcellularLocation>
        <location evidence="1 12">Mitochondrion inner membrane</location>
        <topology evidence="1 12">Peripheral membrane protein</topology>
        <orientation evidence="1 12">Intermembrane side</orientation>
    </subcellularLocation>
</comment>
<dbReference type="InterPro" id="IPR004217">
    <property type="entry name" value="Tim10-like"/>
</dbReference>
<feature type="coiled-coil region" evidence="13">
    <location>
        <begin position="13"/>
        <end position="46"/>
    </location>
</feature>
<protein>
    <recommendedName>
        <fullName evidence="12">Mitochondrial import inner membrane translocase subunit</fullName>
    </recommendedName>
</protein>
<dbReference type="OrthoDB" id="7813104at2759"/>